<dbReference type="Pfam" id="PF00005">
    <property type="entry name" value="ABC_tran"/>
    <property type="match status" value="1"/>
</dbReference>
<organism evidence="3 4">
    <name type="scientific">Haemaphysalis longicornis</name>
    <name type="common">Bush tick</name>
    <dbReference type="NCBI Taxonomy" id="44386"/>
    <lineage>
        <taxon>Eukaryota</taxon>
        <taxon>Metazoa</taxon>
        <taxon>Ecdysozoa</taxon>
        <taxon>Arthropoda</taxon>
        <taxon>Chelicerata</taxon>
        <taxon>Arachnida</taxon>
        <taxon>Acari</taxon>
        <taxon>Parasitiformes</taxon>
        <taxon>Ixodida</taxon>
        <taxon>Ixodoidea</taxon>
        <taxon>Ixodidae</taxon>
        <taxon>Haemaphysalinae</taxon>
        <taxon>Haemaphysalis</taxon>
    </lineage>
</organism>
<dbReference type="InterPro" id="IPR027417">
    <property type="entry name" value="P-loop_NTPase"/>
</dbReference>
<proteinExistence type="predicted"/>
<dbReference type="SUPFAM" id="SSF52540">
    <property type="entry name" value="P-loop containing nucleoside triphosphate hydrolases"/>
    <property type="match status" value="1"/>
</dbReference>
<dbReference type="Gene3D" id="3.40.50.300">
    <property type="entry name" value="P-loop containing nucleotide triphosphate hydrolases"/>
    <property type="match status" value="1"/>
</dbReference>
<evidence type="ECO:0000256" key="1">
    <source>
        <dbReference type="SAM" id="Phobius"/>
    </source>
</evidence>
<dbReference type="GO" id="GO:0016887">
    <property type="term" value="F:ATP hydrolysis activity"/>
    <property type="evidence" value="ECO:0007669"/>
    <property type="project" value="InterPro"/>
</dbReference>
<reference evidence="3 4" key="1">
    <citation type="journal article" date="2020" name="Cell">
        <title>Large-Scale Comparative Analyses of Tick Genomes Elucidate Their Genetic Diversity and Vector Capacities.</title>
        <authorList>
            <consortium name="Tick Genome and Microbiome Consortium (TIGMIC)"/>
            <person name="Jia N."/>
            <person name="Wang J."/>
            <person name="Shi W."/>
            <person name="Du L."/>
            <person name="Sun Y."/>
            <person name="Zhan W."/>
            <person name="Jiang J.F."/>
            <person name="Wang Q."/>
            <person name="Zhang B."/>
            <person name="Ji P."/>
            <person name="Bell-Sakyi L."/>
            <person name="Cui X.M."/>
            <person name="Yuan T.T."/>
            <person name="Jiang B.G."/>
            <person name="Yang W.F."/>
            <person name="Lam T.T."/>
            <person name="Chang Q.C."/>
            <person name="Ding S.J."/>
            <person name="Wang X.J."/>
            <person name="Zhu J.G."/>
            <person name="Ruan X.D."/>
            <person name="Zhao L."/>
            <person name="Wei J.T."/>
            <person name="Ye R.Z."/>
            <person name="Que T.C."/>
            <person name="Du C.H."/>
            <person name="Zhou Y.H."/>
            <person name="Cheng J.X."/>
            <person name="Dai P.F."/>
            <person name="Guo W.B."/>
            <person name="Han X.H."/>
            <person name="Huang E.J."/>
            <person name="Li L.F."/>
            <person name="Wei W."/>
            <person name="Gao Y.C."/>
            <person name="Liu J.Z."/>
            <person name="Shao H.Z."/>
            <person name="Wang X."/>
            <person name="Wang C.C."/>
            <person name="Yang T.C."/>
            <person name="Huo Q.B."/>
            <person name="Li W."/>
            <person name="Chen H.Y."/>
            <person name="Chen S.E."/>
            <person name="Zhou L.G."/>
            <person name="Ni X.B."/>
            <person name="Tian J.H."/>
            <person name="Sheng Y."/>
            <person name="Liu T."/>
            <person name="Pan Y.S."/>
            <person name="Xia L.Y."/>
            <person name="Li J."/>
            <person name="Zhao F."/>
            <person name="Cao W.C."/>
        </authorList>
    </citation>
    <scope>NUCLEOTIDE SEQUENCE [LARGE SCALE GENOMIC DNA]</scope>
    <source>
        <strain evidence="3">HaeL-2018</strain>
    </source>
</reference>
<dbReference type="PROSITE" id="PS50893">
    <property type="entry name" value="ABC_TRANSPORTER_2"/>
    <property type="match status" value="1"/>
</dbReference>
<feature type="transmembrane region" description="Helical" evidence="1">
    <location>
        <begin position="29"/>
        <end position="50"/>
    </location>
</feature>
<dbReference type="AlphaFoldDB" id="A0A9J6GP63"/>
<dbReference type="InterPro" id="IPR003439">
    <property type="entry name" value="ABC_transporter-like_ATP-bd"/>
</dbReference>
<keyword evidence="1" id="KW-1133">Transmembrane helix</keyword>
<dbReference type="Proteomes" id="UP000821853">
    <property type="component" value="Unassembled WGS sequence"/>
</dbReference>
<protein>
    <recommendedName>
        <fullName evidence="2">ABC transporter domain-containing protein</fullName>
    </recommendedName>
</protein>
<dbReference type="InterPro" id="IPR017871">
    <property type="entry name" value="ABC_transporter-like_CS"/>
</dbReference>
<dbReference type="GO" id="GO:0016020">
    <property type="term" value="C:membrane"/>
    <property type="evidence" value="ECO:0007669"/>
    <property type="project" value="InterPro"/>
</dbReference>
<keyword evidence="1" id="KW-0472">Membrane</keyword>
<feature type="transmembrane region" description="Helical" evidence="1">
    <location>
        <begin position="354"/>
        <end position="375"/>
    </location>
</feature>
<dbReference type="VEuPathDB" id="VectorBase:HLOH_050914"/>
<comment type="caution">
    <text evidence="3">The sequence shown here is derived from an EMBL/GenBank/DDBJ whole genome shotgun (WGS) entry which is preliminary data.</text>
</comment>
<dbReference type="PANTHER" id="PTHR19229">
    <property type="entry name" value="ATP-BINDING CASSETTE TRANSPORTER SUBFAMILY A ABCA"/>
    <property type="match status" value="1"/>
</dbReference>
<evidence type="ECO:0000313" key="3">
    <source>
        <dbReference type="EMBL" id="KAH9377155.1"/>
    </source>
</evidence>
<dbReference type="EMBL" id="JABSTR010000008">
    <property type="protein sequence ID" value="KAH9377155.1"/>
    <property type="molecule type" value="Genomic_DNA"/>
</dbReference>
<sequence>MHRSHSRFAGGADWSLVNRRVLERDNVTILEIWLLMLVVAVAMILMAWYLSKVSALEHGQPPESALLSFGMKGPTSGTARVCGYNAATKRDEIRRIGSNMEKLRQAIVNTLKVVNLEEKTHSMPSELSGGMKRRLSMAIAIVSNPKIVILDEPTTGMDPETRRNVWDVIQILGKQHTVLLSSHDMEEADAIGDYIIVMALGKAVCAGSTAFLKKACGVGYKIALAKAPSGFNLAGALAEIHKAAPNAEVEDEKQGEVVIALRTLDNTSFPAMFKELEKSSQKLGIESMGVTVASMKDVYLKINLDWAPGGKEREAEVVEEDIAGVCVRATNTASSLRRFWALFVKRAIYLSRSWGIVIVGLVIPLVLQLLTVNVLSMPSLSKVSGGATEENGTVSVELRLGAHFAGSEVFLEESPASRASGNFRALIESEGCTVHSLKDVRTELRDIALEDFGHYIRTYPMAAVFQDNA</sequence>
<gene>
    <name evidence="3" type="ORF">HPB48_003143</name>
</gene>
<keyword evidence="1" id="KW-0812">Transmembrane</keyword>
<evidence type="ECO:0000313" key="4">
    <source>
        <dbReference type="Proteomes" id="UP000821853"/>
    </source>
</evidence>
<name>A0A9J6GP63_HAELO</name>
<dbReference type="PROSITE" id="PS00211">
    <property type="entry name" value="ABC_TRANSPORTER_1"/>
    <property type="match status" value="1"/>
</dbReference>
<accession>A0A9J6GP63</accession>
<keyword evidence="4" id="KW-1185">Reference proteome</keyword>
<dbReference type="PANTHER" id="PTHR19229:SF250">
    <property type="entry name" value="ABC TRANSPORTER DOMAIN-CONTAINING PROTEIN-RELATED"/>
    <property type="match status" value="1"/>
</dbReference>
<feature type="domain" description="ABC transporter" evidence="2">
    <location>
        <begin position="22"/>
        <end position="225"/>
    </location>
</feature>
<dbReference type="GO" id="GO:0140359">
    <property type="term" value="F:ABC-type transporter activity"/>
    <property type="evidence" value="ECO:0007669"/>
    <property type="project" value="InterPro"/>
</dbReference>
<dbReference type="InterPro" id="IPR026082">
    <property type="entry name" value="ABCA"/>
</dbReference>
<dbReference type="GO" id="GO:0005319">
    <property type="term" value="F:lipid transporter activity"/>
    <property type="evidence" value="ECO:0007669"/>
    <property type="project" value="TreeGrafter"/>
</dbReference>
<evidence type="ECO:0000259" key="2">
    <source>
        <dbReference type="PROSITE" id="PS50893"/>
    </source>
</evidence>
<dbReference type="GO" id="GO:0005524">
    <property type="term" value="F:ATP binding"/>
    <property type="evidence" value="ECO:0007669"/>
    <property type="project" value="InterPro"/>
</dbReference>
<dbReference type="OrthoDB" id="8061355at2759"/>